<feature type="transmembrane region" description="Helical" evidence="6">
    <location>
        <begin position="300"/>
        <end position="321"/>
    </location>
</feature>
<dbReference type="Gene3D" id="1.10.510.10">
    <property type="entry name" value="Transferase(Phosphotransferase) domain 1"/>
    <property type="match status" value="1"/>
</dbReference>
<evidence type="ECO:0000256" key="5">
    <source>
        <dbReference type="SAM" id="MobiDB-lite"/>
    </source>
</evidence>
<evidence type="ECO:0000256" key="6">
    <source>
        <dbReference type="SAM" id="Phobius"/>
    </source>
</evidence>
<keyword evidence="6" id="KW-0812">Transmembrane</keyword>
<reference evidence="8 9" key="1">
    <citation type="submission" date="2019-06" db="EMBL/GenBank/DDBJ databases">
        <title>Sequencing the genomes of 1000 actinobacteria strains.</title>
        <authorList>
            <person name="Klenk H.-P."/>
        </authorList>
    </citation>
    <scope>NUCLEOTIDE SEQUENCE [LARGE SCALE GENOMIC DNA]</scope>
    <source>
        <strain evidence="8 9">DSM 43186</strain>
    </source>
</reference>
<dbReference type="AlphaFoldDB" id="A0A543J309"/>
<dbReference type="GO" id="GO:0004674">
    <property type="term" value="F:protein serine/threonine kinase activity"/>
    <property type="evidence" value="ECO:0007669"/>
    <property type="project" value="TreeGrafter"/>
</dbReference>
<dbReference type="PANTHER" id="PTHR43289">
    <property type="entry name" value="MITOGEN-ACTIVATED PROTEIN KINASE KINASE KINASE 20-RELATED"/>
    <property type="match status" value="1"/>
</dbReference>
<keyword evidence="4" id="KW-0067">ATP-binding</keyword>
<dbReference type="InterPro" id="IPR000719">
    <property type="entry name" value="Prot_kinase_dom"/>
</dbReference>
<dbReference type="SUPFAM" id="SSF56112">
    <property type="entry name" value="Protein kinase-like (PK-like)"/>
    <property type="match status" value="1"/>
</dbReference>
<feature type="compositionally biased region" description="Basic and acidic residues" evidence="5">
    <location>
        <begin position="198"/>
        <end position="216"/>
    </location>
</feature>
<keyword evidence="6" id="KW-1133">Transmembrane helix</keyword>
<feature type="compositionally biased region" description="Acidic residues" evidence="5">
    <location>
        <begin position="449"/>
        <end position="474"/>
    </location>
</feature>
<dbReference type="Pfam" id="PF00069">
    <property type="entry name" value="Pkinase"/>
    <property type="match status" value="1"/>
</dbReference>
<comment type="caution">
    <text evidence="8">The sequence shown here is derived from an EMBL/GenBank/DDBJ whole genome shotgun (WGS) entry which is preliminary data.</text>
</comment>
<dbReference type="CDD" id="cd14014">
    <property type="entry name" value="STKc_PknB_like"/>
    <property type="match status" value="1"/>
</dbReference>
<dbReference type="OrthoDB" id="4716121at2"/>
<keyword evidence="3 8" id="KW-0418">Kinase</keyword>
<evidence type="ECO:0000256" key="4">
    <source>
        <dbReference type="ARBA" id="ARBA00022840"/>
    </source>
</evidence>
<keyword evidence="6" id="KW-0472">Membrane</keyword>
<evidence type="ECO:0000256" key="1">
    <source>
        <dbReference type="ARBA" id="ARBA00022679"/>
    </source>
</evidence>
<feature type="compositionally biased region" description="Pro residues" evidence="5">
    <location>
        <begin position="363"/>
        <end position="378"/>
    </location>
</feature>
<feature type="region of interest" description="Disordered" evidence="5">
    <location>
        <begin position="344"/>
        <end position="480"/>
    </location>
</feature>
<keyword evidence="1" id="KW-0808">Transferase</keyword>
<feature type="compositionally biased region" description="Basic and acidic residues" evidence="5">
    <location>
        <begin position="388"/>
        <end position="397"/>
    </location>
</feature>
<evidence type="ECO:0000259" key="7">
    <source>
        <dbReference type="PROSITE" id="PS50011"/>
    </source>
</evidence>
<keyword evidence="9" id="KW-1185">Reference proteome</keyword>
<evidence type="ECO:0000256" key="2">
    <source>
        <dbReference type="ARBA" id="ARBA00022741"/>
    </source>
</evidence>
<dbReference type="Proteomes" id="UP000319213">
    <property type="component" value="Unassembled WGS sequence"/>
</dbReference>
<dbReference type="SMART" id="SM00220">
    <property type="entry name" value="S_TKc"/>
    <property type="match status" value="1"/>
</dbReference>
<sequence length="480" mass="49962">MEGQGGAWQVPGYTRIREVSGDGRVVLARHDDDGTEVVIGYLDSPPGDEEAVARFRADARLLASVDEPRVVRPREYVEGEEGAAIIREAAEGEPLRRILDRAGPLPPEAALALLKDTLLGLAAAHRAGVAHGDVRPDHVLVTADGTGRLAGFGVAHLVRSSADDAGPYLPPGEERADGPAADLYAAAVTFAEALTGERPGEADRDRHPPPVEHVPEPLRELAGYGTAARAEDRPESAERFLERLAEAAAAGYGADWEERGRVALRESSASPDRAAAAPGRTLGTPGGAFALNRLDPTAKLAVVGALTVVTVAAIVAVFAILGEPASTTSQAGPEVPVAVTTTLTPAPATPTSAPATDRATPAPSRPGTPQPTRAPEPAPSRTSAADPAESRPRTERPRTRRPTASRSGRSSSSPTTRRPSRTPTRSATRSATPRTSPPATNSTPPGEPPTEDPDDDDLPTDSPEEPEPDPDEPGIEPPTS</sequence>
<dbReference type="RefSeq" id="WP_142260963.1">
    <property type="nucleotide sequence ID" value="NZ_BMPV01000002.1"/>
</dbReference>
<name>A0A543J309_9ACTN</name>
<protein>
    <submittedName>
        <fullName evidence="8">Serine/threonine-protein kinase</fullName>
    </submittedName>
</protein>
<gene>
    <name evidence="8" type="ORF">FHX40_3948</name>
</gene>
<feature type="domain" description="Protein kinase" evidence="7">
    <location>
        <begin position="1"/>
        <end position="245"/>
    </location>
</feature>
<dbReference type="InterPro" id="IPR011009">
    <property type="entry name" value="Kinase-like_dom_sf"/>
</dbReference>
<dbReference type="PANTHER" id="PTHR43289:SF34">
    <property type="entry name" value="SERINE_THREONINE-PROTEIN KINASE YBDM-RELATED"/>
    <property type="match status" value="1"/>
</dbReference>
<proteinExistence type="predicted"/>
<dbReference type="PROSITE" id="PS50011">
    <property type="entry name" value="PROTEIN_KINASE_DOM"/>
    <property type="match status" value="1"/>
</dbReference>
<feature type="region of interest" description="Disordered" evidence="5">
    <location>
        <begin position="196"/>
        <end position="216"/>
    </location>
</feature>
<evidence type="ECO:0000313" key="8">
    <source>
        <dbReference type="EMBL" id="TQM77192.1"/>
    </source>
</evidence>
<feature type="compositionally biased region" description="Low complexity" evidence="5">
    <location>
        <begin position="404"/>
        <end position="444"/>
    </location>
</feature>
<evidence type="ECO:0000313" key="9">
    <source>
        <dbReference type="Proteomes" id="UP000319213"/>
    </source>
</evidence>
<dbReference type="EMBL" id="VFPQ01000001">
    <property type="protein sequence ID" value="TQM77192.1"/>
    <property type="molecule type" value="Genomic_DNA"/>
</dbReference>
<feature type="compositionally biased region" description="Low complexity" evidence="5">
    <location>
        <begin position="344"/>
        <end position="362"/>
    </location>
</feature>
<organism evidence="8 9">
    <name type="scientific">Thermopolyspora flexuosa</name>
    <dbReference type="NCBI Taxonomy" id="103836"/>
    <lineage>
        <taxon>Bacteria</taxon>
        <taxon>Bacillati</taxon>
        <taxon>Actinomycetota</taxon>
        <taxon>Actinomycetes</taxon>
        <taxon>Streptosporangiales</taxon>
        <taxon>Streptosporangiaceae</taxon>
        <taxon>Thermopolyspora</taxon>
    </lineage>
</organism>
<keyword evidence="2" id="KW-0547">Nucleotide-binding</keyword>
<evidence type="ECO:0000256" key="3">
    <source>
        <dbReference type="ARBA" id="ARBA00022777"/>
    </source>
</evidence>
<dbReference type="GO" id="GO:0005524">
    <property type="term" value="F:ATP binding"/>
    <property type="evidence" value="ECO:0007669"/>
    <property type="project" value="UniProtKB-KW"/>
</dbReference>
<accession>A0A543J309</accession>